<feature type="transmembrane region" description="Helical" evidence="8">
    <location>
        <begin position="145"/>
        <end position="165"/>
    </location>
</feature>
<feature type="transmembrane region" description="Helical" evidence="8">
    <location>
        <begin position="216"/>
        <end position="237"/>
    </location>
</feature>
<gene>
    <name evidence="9" type="ORF">IAB68_00890</name>
</gene>
<feature type="transmembrane region" description="Helical" evidence="8">
    <location>
        <begin position="337"/>
        <end position="358"/>
    </location>
</feature>
<dbReference type="PANTHER" id="PTHR34975">
    <property type="entry name" value="SPORE GERMINATION PROTEIN A2"/>
    <property type="match status" value="1"/>
</dbReference>
<reference evidence="9" key="1">
    <citation type="submission" date="2020-10" db="EMBL/GenBank/DDBJ databases">
        <authorList>
            <person name="Gilroy R."/>
        </authorList>
    </citation>
    <scope>NUCLEOTIDE SEQUENCE</scope>
    <source>
        <strain evidence="9">CHK193-30670</strain>
    </source>
</reference>
<feature type="transmembrane region" description="Helical" evidence="8">
    <location>
        <begin position="276"/>
        <end position="295"/>
    </location>
</feature>
<dbReference type="AlphaFoldDB" id="A0A9D1IPM3"/>
<feature type="transmembrane region" description="Helical" evidence="8">
    <location>
        <begin position="116"/>
        <end position="133"/>
    </location>
</feature>
<feature type="transmembrane region" description="Helical" evidence="8">
    <location>
        <begin position="38"/>
        <end position="59"/>
    </location>
</feature>
<feature type="transmembrane region" description="Helical" evidence="8">
    <location>
        <begin position="307"/>
        <end position="325"/>
    </location>
</feature>
<evidence type="ECO:0000256" key="2">
    <source>
        <dbReference type="ARBA" id="ARBA00007998"/>
    </source>
</evidence>
<evidence type="ECO:0000256" key="4">
    <source>
        <dbReference type="ARBA" id="ARBA00022544"/>
    </source>
</evidence>
<evidence type="ECO:0000256" key="7">
    <source>
        <dbReference type="ARBA" id="ARBA00023136"/>
    </source>
</evidence>
<organism evidence="9 10">
    <name type="scientific">Candidatus Aphodocola excrementigallinarum</name>
    <dbReference type="NCBI Taxonomy" id="2840670"/>
    <lineage>
        <taxon>Bacteria</taxon>
        <taxon>Bacillati</taxon>
        <taxon>Bacillota</taxon>
        <taxon>Bacilli</taxon>
        <taxon>Candidatus Aphodocola</taxon>
    </lineage>
</organism>
<feature type="transmembrane region" description="Helical" evidence="8">
    <location>
        <begin position="185"/>
        <end position="204"/>
    </location>
</feature>
<keyword evidence="5 8" id="KW-0812">Transmembrane</keyword>
<evidence type="ECO:0000256" key="8">
    <source>
        <dbReference type="SAM" id="Phobius"/>
    </source>
</evidence>
<comment type="subcellular location">
    <subcellularLocation>
        <location evidence="1">Membrane</location>
        <topology evidence="1">Multi-pass membrane protein</topology>
    </subcellularLocation>
</comment>
<evidence type="ECO:0000256" key="1">
    <source>
        <dbReference type="ARBA" id="ARBA00004141"/>
    </source>
</evidence>
<name>A0A9D1IPM3_9FIRM</name>
<dbReference type="PANTHER" id="PTHR34975:SF2">
    <property type="entry name" value="SPORE GERMINATION PROTEIN A2"/>
    <property type="match status" value="1"/>
</dbReference>
<feature type="transmembrane region" description="Helical" evidence="8">
    <location>
        <begin position="12"/>
        <end position="32"/>
    </location>
</feature>
<dbReference type="Proteomes" id="UP000824074">
    <property type="component" value="Unassembled WGS sequence"/>
</dbReference>
<evidence type="ECO:0000313" key="9">
    <source>
        <dbReference type="EMBL" id="HIU39844.1"/>
    </source>
</evidence>
<evidence type="ECO:0000256" key="6">
    <source>
        <dbReference type="ARBA" id="ARBA00022989"/>
    </source>
</evidence>
<comment type="caution">
    <text evidence="9">The sequence shown here is derived from an EMBL/GenBank/DDBJ whole genome shotgun (WGS) entry which is preliminary data.</text>
</comment>
<dbReference type="GO" id="GO:0009847">
    <property type="term" value="P:spore germination"/>
    <property type="evidence" value="ECO:0007669"/>
    <property type="project" value="InterPro"/>
</dbReference>
<evidence type="ECO:0000313" key="10">
    <source>
        <dbReference type="Proteomes" id="UP000824074"/>
    </source>
</evidence>
<dbReference type="InterPro" id="IPR004761">
    <property type="entry name" value="Spore_GerAB"/>
</dbReference>
<evidence type="ECO:0000256" key="3">
    <source>
        <dbReference type="ARBA" id="ARBA00022448"/>
    </source>
</evidence>
<keyword evidence="6 8" id="KW-1133">Transmembrane helix</keyword>
<reference evidence="9" key="2">
    <citation type="journal article" date="2021" name="PeerJ">
        <title>Extensive microbial diversity within the chicken gut microbiome revealed by metagenomics and culture.</title>
        <authorList>
            <person name="Gilroy R."/>
            <person name="Ravi A."/>
            <person name="Getino M."/>
            <person name="Pursley I."/>
            <person name="Horton D.L."/>
            <person name="Alikhan N.F."/>
            <person name="Baker D."/>
            <person name="Gharbi K."/>
            <person name="Hall N."/>
            <person name="Watson M."/>
            <person name="Adriaenssens E.M."/>
            <person name="Foster-Nyarko E."/>
            <person name="Jarju S."/>
            <person name="Secka A."/>
            <person name="Antonio M."/>
            <person name="Oren A."/>
            <person name="Chaudhuri R.R."/>
            <person name="La Ragione R."/>
            <person name="Hildebrand F."/>
            <person name="Pallen M.J."/>
        </authorList>
    </citation>
    <scope>NUCLEOTIDE SEQUENCE</scope>
    <source>
        <strain evidence="9">CHK193-30670</strain>
    </source>
</reference>
<keyword evidence="3" id="KW-0813">Transport</keyword>
<evidence type="ECO:0000256" key="5">
    <source>
        <dbReference type="ARBA" id="ARBA00022692"/>
    </source>
</evidence>
<protein>
    <submittedName>
        <fullName evidence="9">GerAB/ArcD/ProY family transporter</fullName>
    </submittedName>
</protein>
<dbReference type="GO" id="GO:0016020">
    <property type="term" value="C:membrane"/>
    <property type="evidence" value="ECO:0007669"/>
    <property type="project" value="UniProtKB-SubCell"/>
</dbReference>
<dbReference type="Pfam" id="PF03845">
    <property type="entry name" value="Spore_permease"/>
    <property type="match status" value="1"/>
</dbReference>
<comment type="similarity">
    <text evidence="2">Belongs to the amino acid-polyamine-organocation (APC) superfamily. Spore germination protein (SGP) (TC 2.A.3.9) family.</text>
</comment>
<keyword evidence="7 8" id="KW-0472">Membrane</keyword>
<keyword evidence="4" id="KW-0309">Germination</keyword>
<dbReference type="EMBL" id="DVMT01000013">
    <property type="protein sequence ID" value="HIU39844.1"/>
    <property type="molecule type" value="Genomic_DNA"/>
</dbReference>
<accession>A0A9D1IPM3</accession>
<proteinExistence type="inferred from homology"/>
<feature type="transmembrane region" description="Helical" evidence="8">
    <location>
        <begin position="79"/>
        <end position="104"/>
    </location>
</feature>
<sequence>MNNKVSKIQIGMFLVLIMCSLYLGLSDIILLRKSSNEVLISMIVGSLIGIIPVLMYLKINSHLKTLNIYEKNKVMFGKVIGNIINVLMITIYITMLIISLRAIAVFVTSKYLQNTPFYLITTLIVITCLIISFKGLETLSRVSQICFILSLIFMIIIETFLFQYIEIDNILPVFIGDCLTNVLNGAIYHAATTSLLTMLLLTISKSQIKDQEKYNKTIIIFYVIASLTLLIVMFFVISCLGYDMATLFRYPEYILLKKIGISSSELHLENLLAFRWIFYMLSLANISAYGITCGVKSMLKNEKLNKIIIIIICLVSMFIGKMAFGDIPHSIIIIKKYFVPFIALPMFVLLTIMFIRVITRKKES</sequence>